<dbReference type="InterPro" id="IPR027417">
    <property type="entry name" value="P-loop_NTPase"/>
</dbReference>
<protein>
    <submittedName>
        <fullName evidence="5">ATP-dependent DNA helicase RecQ</fullName>
    </submittedName>
</protein>
<dbReference type="PROSITE" id="PS51194">
    <property type="entry name" value="HELICASE_CTER"/>
    <property type="match status" value="1"/>
</dbReference>
<evidence type="ECO:0000256" key="1">
    <source>
        <dbReference type="ARBA" id="ARBA00022741"/>
    </source>
</evidence>
<dbReference type="SMART" id="SM00487">
    <property type="entry name" value="DEXDc"/>
    <property type="match status" value="1"/>
</dbReference>
<dbReference type="CDD" id="cd17920">
    <property type="entry name" value="DEXHc_RecQ"/>
    <property type="match status" value="1"/>
</dbReference>
<organism evidence="5 6">
    <name type="scientific">Bacteroides ovatus</name>
    <dbReference type="NCBI Taxonomy" id="28116"/>
    <lineage>
        <taxon>Bacteria</taxon>
        <taxon>Pseudomonadati</taxon>
        <taxon>Bacteroidota</taxon>
        <taxon>Bacteroidia</taxon>
        <taxon>Bacteroidales</taxon>
        <taxon>Bacteroidaceae</taxon>
        <taxon>Bacteroides</taxon>
    </lineage>
</organism>
<gene>
    <name evidence="5" type="ORF">SAMN05192581_1007104</name>
</gene>
<dbReference type="Pfam" id="PF00270">
    <property type="entry name" value="DEAD"/>
    <property type="match status" value="1"/>
</dbReference>
<dbReference type="InterPro" id="IPR001650">
    <property type="entry name" value="Helicase_C-like"/>
</dbReference>
<dbReference type="Pfam" id="PF00271">
    <property type="entry name" value="Helicase_C"/>
    <property type="match status" value="1"/>
</dbReference>
<dbReference type="GO" id="GO:0005737">
    <property type="term" value="C:cytoplasm"/>
    <property type="evidence" value="ECO:0007669"/>
    <property type="project" value="TreeGrafter"/>
</dbReference>
<dbReference type="GO" id="GO:0043138">
    <property type="term" value="F:3'-5' DNA helicase activity"/>
    <property type="evidence" value="ECO:0007669"/>
    <property type="project" value="TreeGrafter"/>
</dbReference>
<evidence type="ECO:0000313" key="5">
    <source>
        <dbReference type="EMBL" id="SDB76280.1"/>
    </source>
</evidence>
<name>A0A1G6G2S7_BACOV</name>
<proteinExistence type="predicted"/>
<dbReference type="GO" id="GO:0000724">
    <property type="term" value="P:double-strand break repair via homologous recombination"/>
    <property type="evidence" value="ECO:0007669"/>
    <property type="project" value="TreeGrafter"/>
</dbReference>
<dbReference type="SMART" id="SM00490">
    <property type="entry name" value="HELICc"/>
    <property type="match status" value="1"/>
</dbReference>
<evidence type="ECO:0000259" key="3">
    <source>
        <dbReference type="PROSITE" id="PS51192"/>
    </source>
</evidence>
<dbReference type="SUPFAM" id="SSF52540">
    <property type="entry name" value="P-loop containing nucleoside triphosphate hydrolases"/>
    <property type="match status" value="1"/>
</dbReference>
<dbReference type="PANTHER" id="PTHR13710">
    <property type="entry name" value="DNA HELICASE RECQ FAMILY MEMBER"/>
    <property type="match status" value="1"/>
</dbReference>
<dbReference type="GO" id="GO:0003676">
    <property type="term" value="F:nucleic acid binding"/>
    <property type="evidence" value="ECO:0007669"/>
    <property type="project" value="InterPro"/>
</dbReference>
<dbReference type="Proteomes" id="UP000183670">
    <property type="component" value="Unassembled WGS sequence"/>
</dbReference>
<dbReference type="RefSeq" id="WP_074557109.1">
    <property type="nucleotide sequence ID" value="NZ_FMYE01000007.1"/>
</dbReference>
<feature type="domain" description="Helicase C-terminal" evidence="4">
    <location>
        <begin position="843"/>
        <end position="1019"/>
    </location>
</feature>
<dbReference type="GO" id="GO:0005524">
    <property type="term" value="F:ATP binding"/>
    <property type="evidence" value="ECO:0007669"/>
    <property type="project" value="UniProtKB-KW"/>
</dbReference>
<dbReference type="GO" id="GO:0005694">
    <property type="term" value="C:chromosome"/>
    <property type="evidence" value="ECO:0007669"/>
    <property type="project" value="TreeGrafter"/>
</dbReference>
<dbReference type="Gene3D" id="3.40.50.300">
    <property type="entry name" value="P-loop containing nucleotide triphosphate hydrolases"/>
    <property type="match status" value="2"/>
</dbReference>
<reference evidence="5 6" key="1">
    <citation type="submission" date="2016-10" db="EMBL/GenBank/DDBJ databases">
        <authorList>
            <person name="de Groot N.N."/>
        </authorList>
    </citation>
    <scope>NUCLEOTIDE SEQUENCE [LARGE SCALE GENOMIC DNA]</scope>
    <source>
        <strain evidence="5 6">NLAE-zl-C500</strain>
    </source>
</reference>
<keyword evidence="5" id="KW-0378">Hydrolase</keyword>
<evidence type="ECO:0000256" key="2">
    <source>
        <dbReference type="ARBA" id="ARBA00022840"/>
    </source>
</evidence>
<dbReference type="InterPro" id="IPR029063">
    <property type="entry name" value="SAM-dependent_MTases_sf"/>
</dbReference>
<sequence length="1423" mass="164885">MSKYKDKIKNLPRVTLDVISEVCRDMLPSEYRSHPWDLPYADKNFAKIFDQEEQLNGYAAAYTNWHKGKLRIAFDNTPTDIFVGEIAVIDWACGQGLATIFLHEYLEEKGYNCRIKEVILVEPSEIALDRAKFNIEIIDNKIKVSTVNKKLDEVIDFDIKLFERRKVIHLFSNIFDIKGISLKHISENLLVNLTKDNYILCVSPYYQHVENRYNTLLQYFQRPLVWQFRDSQSQKNLLGYTYNILSLKLLADKSDQIIKYDYFPASQFRACFALECVKPMVENFATHTYFDVYAPYELGASISDDVEPIFAVLNNIVSRGLPTKPSLMVERTLSEKLSCSEASTLYGGFRFNSLLDHADELKLKEYAMTGDSGEDLRINQLLYTPIAIARVQKVLVEALISHRLNLQKDEWNVLIEECDVPFAKLAVEDFKEMFNHLATLSQDFDNMRIPHINLHVISSKVYKESPLLEKNAIFEPTEEIRNTTFDLVIRYSSTPKAEDCSFTEYQVSNDSFYCIFPATEQYAERYIYTTDGLEYNPLVNDDKKPIDDAVDHLRYFLQLLFRKEDFRPGQLPILSRALQNESVIGLLPTGGGKSLTYQLAAFLQPGVSLVIDPLVSLMKDQYDGLINAGIDCCTYINSQVADTRAEREYDMEHSKCLFVFMSPERLCIHGFRQRLRNMQDLHVYFAYGIIDEVHCVSEWGHDFRFSYLHLGKNLYQYVLPKQSSRHEHISLFGLTATASFDVLADVERELSGEGAFPLDNDAVVRYENTNRLELQYRVVQVDASGCNDKWAVYERKNDVAAQVLGESLDCLKELEKPENIKLIKSRFLQRENIMDDDVIDEIYDRDITVPVDDEWATSENSNASAIVFCPHRVGSLGVNNSAKKRGVKDAIAAGLGTQRVSNYVGSDALTEQDKFLHGDTNIMVATKAFGMGIDKPNVRFTLNINHSGSLEGYVQEAGRAGRDRKMALSTIMYCPQEFSEQNERTRIYEAVPVDYGVHQFFYENNFIGADFEKWIMYFLMSKNTNTIVEVGEEQKNVESVSGFLDKLMLAQPEEELVYYISYTYTAEDVRWINEMLTKNNLPRFKTDDDIRLEEEGKRRHGFARPAYNYGYADYTEALQKAIYRMCCVGVIDDFTQDYYNQRFRIVTKRKADGHYFMALKQFLKRYYTDERADIEIAKAHEVRGDNEIQQCLSFITEFVYTKIAMKRKRAMQDMEDFCNRAIHSDKNWLEINEDLKDDIYYYFNSKYAREDYETEFGEAFSLTQDTDHGKYSSFDVLFKYLRVVDDDVMGPSDSQIGNIKHLHGAVRLIRRSLTDTNPALAMLNAYCLLFLGVGDNKNLANEMRNSYISAYKEFRERSINNLKDFYVNMKRFKEEIQKKGRNVVDDKEMTLINRWETEAELFIHSSWVKMFRDKFVGVTKDNV</sequence>
<keyword evidence="5" id="KW-0347">Helicase</keyword>
<dbReference type="EMBL" id="FMYE01000007">
    <property type="protein sequence ID" value="SDB76280.1"/>
    <property type="molecule type" value="Genomic_DNA"/>
</dbReference>
<feature type="domain" description="Helicase ATP-binding" evidence="3">
    <location>
        <begin position="574"/>
        <end position="739"/>
    </location>
</feature>
<keyword evidence="2" id="KW-0067">ATP-binding</keyword>
<dbReference type="GO" id="GO:0009378">
    <property type="term" value="F:four-way junction helicase activity"/>
    <property type="evidence" value="ECO:0007669"/>
    <property type="project" value="TreeGrafter"/>
</dbReference>
<dbReference type="SUPFAM" id="SSF53335">
    <property type="entry name" value="S-adenosyl-L-methionine-dependent methyltransferases"/>
    <property type="match status" value="1"/>
</dbReference>
<evidence type="ECO:0000313" key="6">
    <source>
        <dbReference type="Proteomes" id="UP000183670"/>
    </source>
</evidence>
<dbReference type="InterPro" id="IPR014001">
    <property type="entry name" value="Helicase_ATP-bd"/>
</dbReference>
<accession>A0A1G6G2S7</accession>
<dbReference type="InterPro" id="IPR011545">
    <property type="entry name" value="DEAD/DEAH_box_helicase_dom"/>
</dbReference>
<dbReference type="PROSITE" id="PS51192">
    <property type="entry name" value="HELICASE_ATP_BIND_1"/>
    <property type="match status" value="1"/>
</dbReference>
<keyword evidence="1" id="KW-0547">Nucleotide-binding</keyword>
<evidence type="ECO:0000259" key="4">
    <source>
        <dbReference type="PROSITE" id="PS51194"/>
    </source>
</evidence>
<dbReference type="PANTHER" id="PTHR13710:SF108">
    <property type="entry name" value="ATP-DEPENDENT DNA HELICASE Q4"/>
    <property type="match status" value="1"/>
</dbReference>